<dbReference type="GO" id="GO:0016020">
    <property type="term" value="C:membrane"/>
    <property type="evidence" value="ECO:0007669"/>
    <property type="project" value="UniProtKB-SubCell"/>
</dbReference>
<feature type="transmembrane region" description="Helical" evidence="6">
    <location>
        <begin position="246"/>
        <end position="267"/>
    </location>
</feature>
<evidence type="ECO:0000256" key="5">
    <source>
        <dbReference type="ARBA" id="ARBA00023136"/>
    </source>
</evidence>
<dbReference type="SUPFAM" id="SSF103473">
    <property type="entry name" value="MFS general substrate transporter"/>
    <property type="match status" value="1"/>
</dbReference>
<gene>
    <name evidence="7" type="ORF">BCR33DRAFT_713030</name>
</gene>
<accession>A0A1Y2CW36</accession>
<keyword evidence="8" id="KW-1185">Reference proteome</keyword>
<organism evidence="7 8">
    <name type="scientific">Rhizoclosmatium globosum</name>
    <dbReference type="NCBI Taxonomy" id="329046"/>
    <lineage>
        <taxon>Eukaryota</taxon>
        <taxon>Fungi</taxon>
        <taxon>Fungi incertae sedis</taxon>
        <taxon>Chytridiomycota</taxon>
        <taxon>Chytridiomycota incertae sedis</taxon>
        <taxon>Chytridiomycetes</taxon>
        <taxon>Chytridiales</taxon>
        <taxon>Chytriomycetaceae</taxon>
        <taxon>Rhizoclosmatium</taxon>
    </lineage>
</organism>
<comment type="caution">
    <text evidence="7">The sequence shown here is derived from an EMBL/GenBank/DDBJ whole genome shotgun (WGS) entry which is preliminary data.</text>
</comment>
<feature type="transmembrane region" description="Helical" evidence="6">
    <location>
        <begin position="373"/>
        <end position="393"/>
    </location>
</feature>
<evidence type="ECO:0000256" key="6">
    <source>
        <dbReference type="SAM" id="Phobius"/>
    </source>
</evidence>
<evidence type="ECO:0000313" key="7">
    <source>
        <dbReference type="EMBL" id="ORY51116.1"/>
    </source>
</evidence>
<dbReference type="AlphaFoldDB" id="A0A1Y2CW36"/>
<keyword evidence="3 6" id="KW-0812">Transmembrane</keyword>
<dbReference type="EMBL" id="MCGO01000006">
    <property type="protein sequence ID" value="ORY51116.1"/>
    <property type="molecule type" value="Genomic_DNA"/>
</dbReference>
<feature type="transmembrane region" description="Helical" evidence="6">
    <location>
        <begin position="75"/>
        <end position="92"/>
    </location>
</feature>
<feature type="transmembrane region" description="Helical" evidence="6">
    <location>
        <begin position="301"/>
        <end position="322"/>
    </location>
</feature>
<dbReference type="Pfam" id="PF07690">
    <property type="entry name" value="MFS_1"/>
    <property type="match status" value="1"/>
</dbReference>
<dbReference type="OrthoDB" id="419616at2759"/>
<keyword evidence="4 6" id="KW-1133">Transmembrane helix</keyword>
<dbReference type="Proteomes" id="UP000193642">
    <property type="component" value="Unassembled WGS sequence"/>
</dbReference>
<dbReference type="PANTHER" id="PTHR23504:SF15">
    <property type="entry name" value="MAJOR FACILITATOR SUPERFAMILY (MFS) PROFILE DOMAIN-CONTAINING PROTEIN"/>
    <property type="match status" value="1"/>
</dbReference>
<dbReference type="InterPro" id="IPR036259">
    <property type="entry name" value="MFS_trans_sf"/>
</dbReference>
<feature type="transmembrane region" description="Helical" evidence="6">
    <location>
        <begin position="274"/>
        <end position="295"/>
    </location>
</feature>
<dbReference type="PANTHER" id="PTHR23504">
    <property type="entry name" value="MAJOR FACILITATOR SUPERFAMILY DOMAIN-CONTAINING PROTEIN 10"/>
    <property type="match status" value="1"/>
</dbReference>
<evidence type="ECO:0000256" key="1">
    <source>
        <dbReference type="ARBA" id="ARBA00004141"/>
    </source>
</evidence>
<proteinExistence type="predicted"/>
<reference evidence="7 8" key="1">
    <citation type="submission" date="2016-07" db="EMBL/GenBank/DDBJ databases">
        <title>Pervasive Adenine N6-methylation of Active Genes in Fungi.</title>
        <authorList>
            <consortium name="DOE Joint Genome Institute"/>
            <person name="Mondo S.J."/>
            <person name="Dannebaum R.O."/>
            <person name="Kuo R.C."/>
            <person name="Labutti K."/>
            <person name="Haridas S."/>
            <person name="Kuo A."/>
            <person name="Salamov A."/>
            <person name="Ahrendt S.R."/>
            <person name="Lipzen A."/>
            <person name="Sullivan W."/>
            <person name="Andreopoulos W.B."/>
            <person name="Clum A."/>
            <person name="Lindquist E."/>
            <person name="Daum C."/>
            <person name="Ramamoorthy G.K."/>
            <person name="Gryganskyi A."/>
            <person name="Culley D."/>
            <person name="Magnuson J.K."/>
            <person name="James T.Y."/>
            <person name="O'Malley M.A."/>
            <person name="Stajich J.E."/>
            <person name="Spatafora J.W."/>
            <person name="Visel A."/>
            <person name="Grigoriev I.V."/>
        </authorList>
    </citation>
    <scope>NUCLEOTIDE SEQUENCE [LARGE SCALE GENOMIC DNA]</scope>
    <source>
        <strain evidence="7 8">JEL800</strain>
    </source>
</reference>
<comment type="subcellular location">
    <subcellularLocation>
        <location evidence="1">Membrane</location>
        <topology evidence="1">Multi-pass membrane protein</topology>
    </subcellularLocation>
</comment>
<feature type="transmembrane region" description="Helical" evidence="6">
    <location>
        <begin position="334"/>
        <end position="353"/>
    </location>
</feature>
<keyword evidence="5 6" id="KW-0472">Membrane</keyword>
<feature type="transmembrane region" description="Helical" evidence="6">
    <location>
        <begin position="203"/>
        <end position="220"/>
    </location>
</feature>
<dbReference type="GO" id="GO:0022857">
    <property type="term" value="F:transmembrane transporter activity"/>
    <property type="evidence" value="ECO:0007669"/>
    <property type="project" value="InterPro"/>
</dbReference>
<evidence type="ECO:0000256" key="3">
    <source>
        <dbReference type="ARBA" id="ARBA00022692"/>
    </source>
</evidence>
<evidence type="ECO:0000256" key="2">
    <source>
        <dbReference type="ARBA" id="ARBA00022448"/>
    </source>
</evidence>
<name>A0A1Y2CW36_9FUNG</name>
<keyword evidence="2" id="KW-0813">Transport</keyword>
<sequence length="405" mass="43178">MAFQDPTSQTYLLLLSVLPEAITDTMLRPLVPYLVRMLSSDLTADRLDAEVGSRAGLFSGVFYLPYCDSIGRKPILLLGLLFGGLTTFLLGINSSSFYFAIACRFVGGIFGGNSTVAKGALGEIHQTEQGRISGIVGPLLGGVIVNPLLWNLHPGTFLYATGFFTTSTFCNETSSQKDEKPDEPTTITPKESFISMASKTPKVIVAIVLYTLICFCQSYWHSLLPLLFSTHVDLGGLGFSAMDTSFAMSVPSTARLIVQTLFCQLVVQSLGPYNAYCVGMALLLPATYGIGLLGGTVGSHIWPVVVGCLSVLGFVESVVFLSTMIMISNSVAPSYLGSAFGLSATCAAVVKTLAPPLSGAAWEFATMQMKSPWLAFGVIHIVGLASIGIALIFRPAVSEKKEKKE</sequence>
<evidence type="ECO:0000313" key="8">
    <source>
        <dbReference type="Proteomes" id="UP000193642"/>
    </source>
</evidence>
<protein>
    <submittedName>
        <fullName evidence="7">MFS general substrate transporter</fullName>
    </submittedName>
</protein>
<dbReference type="InterPro" id="IPR011701">
    <property type="entry name" value="MFS"/>
</dbReference>
<dbReference type="Gene3D" id="1.20.1250.20">
    <property type="entry name" value="MFS general substrate transporter like domains"/>
    <property type="match status" value="1"/>
</dbReference>
<evidence type="ECO:0000256" key="4">
    <source>
        <dbReference type="ARBA" id="ARBA00022989"/>
    </source>
</evidence>